<protein>
    <recommendedName>
        <fullName evidence="3">DksA C4-type domain-containing protein</fullName>
    </recommendedName>
</protein>
<keyword evidence="2" id="KW-1185">Reference proteome</keyword>
<organism evidence="1 2">
    <name type="scientific">Defluviitalea saccharophila</name>
    <dbReference type="NCBI Taxonomy" id="879970"/>
    <lineage>
        <taxon>Bacteria</taxon>
        <taxon>Bacillati</taxon>
        <taxon>Bacillota</taxon>
        <taxon>Clostridia</taxon>
        <taxon>Lachnospirales</taxon>
        <taxon>Defluviitaleaceae</taxon>
        <taxon>Defluviitalea</taxon>
    </lineage>
</organism>
<dbReference type="Proteomes" id="UP001486565">
    <property type="component" value="Chromosome"/>
</dbReference>
<evidence type="ECO:0000313" key="2">
    <source>
        <dbReference type="Proteomes" id="UP001486565"/>
    </source>
</evidence>
<accession>A0ABZ2Y9D7</accession>
<name>A0ABZ2Y9D7_9FIRM</name>
<sequence length="88" mass="10910">MIEEWKKRIWKTEKLEELIKKYEFFIADNPEASENEQNRWKLVIELATEEKERIRKQYCDYCISIEEATPKSPRRKYKYCPMCGRKRD</sequence>
<dbReference type="EMBL" id="CP121687">
    <property type="protein sequence ID" value="WZL70651.1"/>
    <property type="molecule type" value="Genomic_DNA"/>
</dbReference>
<gene>
    <name evidence="1" type="ORF">QBE51_03730</name>
</gene>
<evidence type="ECO:0008006" key="3">
    <source>
        <dbReference type="Google" id="ProtNLM"/>
    </source>
</evidence>
<evidence type="ECO:0000313" key="1">
    <source>
        <dbReference type="EMBL" id="WZL70651.1"/>
    </source>
</evidence>
<proteinExistence type="predicted"/>
<reference evidence="1 2" key="1">
    <citation type="submission" date="2023-03" db="EMBL/GenBank/DDBJ databases">
        <title>Novel Species.</title>
        <authorList>
            <person name="Ma S."/>
        </authorList>
    </citation>
    <scope>NUCLEOTIDE SEQUENCE [LARGE SCALE GENOMIC DNA]</scope>
    <source>
        <strain evidence="1 2">LIND6LT2</strain>
    </source>
</reference>
<dbReference type="RefSeq" id="WP_341877612.1">
    <property type="nucleotide sequence ID" value="NZ_CP121687.1"/>
</dbReference>